<comment type="caution">
    <text evidence="1">The sequence shown here is derived from an EMBL/GenBank/DDBJ whole genome shotgun (WGS) entry which is preliminary data.</text>
</comment>
<reference evidence="1 2" key="1">
    <citation type="submission" date="2020-08" db="EMBL/GenBank/DDBJ databases">
        <title>A Genomic Blueprint of the Chicken Gut Microbiome.</title>
        <authorList>
            <person name="Gilroy R."/>
            <person name="Ravi A."/>
            <person name="Getino M."/>
            <person name="Pursley I."/>
            <person name="Horton D.L."/>
            <person name="Alikhan N.-F."/>
            <person name="Baker D."/>
            <person name="Gharbi K."/>
            <person name="Hall N."/>
            <person name="Watson M."/>
            <person name="Adriaenssens E.M."/>
            <person name="Foster-Nyarko E."/>
            <person name="Jarju S."/>
            <person name="Secka A."/>
            <person name="Antonio M."/>
            <person name="Oren A."/>
            <person name="Chaudhuri R."/>
            <person name="La Ragione R.M."/>
            <person name="Hildebrand F."/>
            <person name="Pallen M.J."/>
        </authorList>
    </citation>
    <scope>NUCLEOTIDE SEQUENCE [LARGE SCALE GENOMIC DNA]</scope>
    <source>
        <strain evidence="1 2">Sa5BUN4</strain>
    </source>
</reference>
<keyword evidence="2" id="KW-1185">Reference proteome</keyword>
<gene>
    <name evidence="1" type="ORF">H9654_09370</name>
</gene>
<evidence type="ECO:0000313" key="2">
    <source>
        <dbReference type="Proteomes" id="UP000636938"/>
    </source>
</evidence>
<protein>
    <submittedName>
        <fullName evidence="1">Uncharacterized protein</fullName>
    </submittedName>
</protein>
<organism evidence="1 2">
    <name type="scientific">Stenotrophomonas lacuserhaii</name>
    <dbReference type="NCBI Taxonomy" id="2760084"/>
    <lineage>
        <taxon>Bacteria</taxon>
        <taxon>Pseudomonadati</taxon>
        <taxon>Pseudomonadota</taxon>
        <taxon>Gammaproteobacteria</taxon>
        <taxon>Lysobacterales</taxon>
        <taxon>Lysobacteraceae</taxon>
        <taxon>Stenotrophomonas</taxon>
    </lineage>
</organism>
<accession>A0A8X8FM22</accession>
<dbReference type="AlphaFoldDB" id="A0A8X8FM22"/>
<proteinExistence type="predicted"/>
<name>A0A8X8FM22_9GAMM</name>
<dbReference type="RefSeq" id="WP_191770622.1">
    <property type="nucleotide sequence ID" value="NZ_JACSQS010000008.1"/>
</dbReference>
<sequence length="296" mass="32240">MFVAGLGAMAGLQGRSAQRASQPSVDSRLMHLPIADICNHGAHWMVPNGAGRQLQDAPIGLADVEVAFENCLYRISSRGLPEQRRTALCLLELAGDACADGDDVWCVDALRRSAMEVIPEAGRRLAASFEPGALPRATYRSLDQLRKDVHAEFSGKSTYQDAMLALEIELVDRTGLGLEGLTSPLTVADLMQVLGEKDSGEVVGATTMDRFDWVAKDEGLKLGELLRSIGQETINARPEDYPEDLGAELANWLGRNFPDDPAVPLTPHQRRHVLRLLVDHINARIPQRSSNAEATD</sequence>
<dbReference type="Proteomes" id="UP000636938">
    <property type="component" value="Unassembled WGS sequence"/>
</dbReference>
<evidence type="ECO:0000313" key="1">
    <source>
        <dbReference type="EMBL" id="MBD7954418.1"/>
    </source>
</evidence>
<dbReference type="EMBL" id="JACSQS010000008">
    <property type="protein sequence ID" value="MBD7954418.1"/>
    <property type="molecule type" value="Genomic_DNA"/>
</dbReference>